<protein>
    <submittedName>
        <fullName evidence="1">Uncharacterized protein</fullName>
    </submittedName>
</protein>
<dbReference type="STRING" id="48269.A0A183LKT0"/>
<reference evidence="1 2" key="1">
    <citation type="submission" date="2018-11" db="EMBL/GenBank/DDBJ databases">
        <authorList>
            <consortium name="Pathogen Informatics"/>
        </authorList>
    </citation>
    <scope>NUCLEOTIDE SEQUENCE [LARGE SCALE GENOMIC DNA]</scope>
    <source>
        <strain evidence="1 2">Zambia</strain>
    </source>
</reference>
<proteinExistence type="predicted"/>
<dbReference type="AlphaFoldDB" id="A0A183LKT0"/>
<dbReference type="EMBL" id="UZAI01001402">
    <property type="protein sequence ID" value="VDO61544.1"/>
    <property type="molecule type" value="Genomic_DNA"/>
</dbReference>
<keyword evidence="2" id="KW-1185">Reference proteome</keyword>
<evidence type="ECO:0000313" key="1">
    <source>
        <dbReference type="EMBL" id="VDO61544.1"/>
    </source>
</evidence>
<dbReference type="Proteomes" id="UP000277204">
    <property type="component" value="Unassembled WGS sequence"/>
</dbReference>
<sequence length="62" mass="7361">MNTSEQTVYRPFVTTDGKIWPANVFVPCKRYYCIKVSRLVFLLFLILFLLIEFFLNISNSSY</sequence>
<name>A0A183LKT0_9TREM</name>
<organism evidence="1 2">
    <name type="scientific">Schistosoma margrebowiei</name>
    <dbReference type="NCBI Taxonomy" id="48269"/>
    <lineage>
        <taxon>Eukaryota</taxon>
        <taxon>Metazoa</taxon>
        <taxon>Spiralia</taxon>
        <taxon>Lophotrochozoa</taxon>
        <taxon>Platyhelminthes</taxon>
        <taxon>Trematoda</taxon>
        <taxon>Digenea</taxon>
        <taxon>Strigeidida</taxon>
        <taxon>Schistosomatoidea</taxon>
        <taxon>Schistosomatidae</taxon>
        <taxon>Schistosoma</taxon>
    </lineage>
</organism>
<evidence type="ECO:0000313" key="2">
    <source>
        <dbReference type="Proteomes" id="UP000277204"/>
    </source>
</evidence>
<accession>A0A183LKT0</accession>
<gene>
    <name evidence="1" type="ORF">SMRZ_LOCUS4405</name>
</gene>